<protein>
    <recommendedName>
        <fullName evidence="3">Carrier domain-containing protein</fullName>
    </recommendedName>
</protein>
<dbReference type="Proteomes" id="UP000620156">
    <property type="component" value="Unassembled WGS sequence"/>
</dbReference>
<sequence length="861" mass="93904">MLRNSGEATTAAPPDLPAAQVPSADTDTPATRPDTAARVAPADATDTPAPLTRADTERVLAEVLATVVRVDHVPVDSHFFDDLGANSLVLAHFCAKIRKRSDLPSVSMKDVYGHPTVRSLAAALTEAPEPGPERTPVQAEPVASGSSFRHALCGTLQLLVFVGYCLFGAVALTRGYEWVAAGPSATQVYLRAAFFGGTLVVVLTVLPVAAKWLLIGRARPTEFPVWSMAYLRFWTVRALLHTSPAMLLVGNPLYVVYLRALGARIGKNVTILSRSVPVAADLLTIGEGTIVRKDSLLQCYHAHAGRLRTGPVTLGRDVFVGERTVLDIDTSMGDGSQLGHSSALRPGESVPARESWHGSPAERTPIDHVRVAPTPCGTFRRSGYALASLLQVFLLWVPLAVGGLYLLFAVAPGLEALVNPRFRDIGSLRFYVEALVLSVVLFLLATVTGAITVLAVPRLLNRMIEPDKVYPLYGFHYGLHRTITRLTNIRFYKWLFGDSSYIVYYLKALGYDLSRVRQTGSNFGTELAHETPFLSSVGSGTMIADGLSLMNAEYSATSFKVTRTSIGANNFLGNAIAYPAGGRTGDNCLLATKVLVPLDGEVREGVGLLGSPAFEIPRSVERDSRFDHLREGAEFERRLRAKNRYNLKSMGMHLCLRWLCGFVLTVLGFAAVDLYWTGTAKLTVVTASMVLGLVFTVVYFALVERCILHFRPLQPELFSIYDERFWHIERLWKVPDLHLEILNGTPYKVWAWRLMGARFGKRVLDDGAYLTERTLSTVGDDCTLNAGSRLQAHSQEDGTFKSDHVRLGDGVTLGVGSLVHYGVTMGDGAELAADSFLLKGEQVPPRARWGGNPASEDRGRR</sequence>
<evidence type="ECO:0000313" key="4">
    <source>
        <dbReference type="EMBL" id="GGQ45872.1"/>
    </source>
</evidence>
<dbReference type="Gene3D" id="2.160.10.10">
    <property type="entry name" value="Hexapeptide repeat proteins"/>
    <property type="match status" value="2"/>
</dbReference>
<keyword evidence="2" id="KW-0812">Transmembrane</keyword>
<feature type="transmembrane region" description="Helical" evidence="2">
    <location>
        <begin position="682"/>
        <end position="702"/>
    </location>
</feature>
<dbReference type="InterPro" id="IPR012728">
    <property type="entry name" value="Pls/PosA_C"/>
</dbReference>
<feature type="transmembrane region" description="Helical" evidence="2">
    <location>
        <begin position="234"/>
        <end position="257"/>
    </location>
</feature>
<feature type="transmembrane region" description="Helical" evidence="2">
    <location>
        <begin position="389"/>
        <end position="410"/>
    </location>
</feature>
<evidence type="ECO:0000256" key="1">
    <source>
        <dbReference type="SAM" id="MobiDB-lite"/>
    </source>
</evidence>
<dbReference type="InterPro" id="IPR009081">
    <property type="entry name" value="PP-bd_ACP"/>
</dbReference>
<dbReference type="SUPFAM" id="SSF51161">
    <property type="entry name" value="Trimeric LpxA-like enzymes"/>
    <property type="match status" value="2"/>
</dbReference>
<feature type="domain" description="Carrier" evidence="3">
    <location>
        <begin position="51"/>
        <end position="128"/>
    </location>
</feature>
<feature type="region of interest" description="Disordered" evidence="1">
    <location>
        <begin position="1"/>
        <end position="53"/>
    </location>
</feature>
<evidence type="ECO:0000256" key="2">
    <source>
        <dbReference type="SAM" id="Phobius"/>
    </source>
</evidence>
<dbReference type="PROSITE" id="PS50075">
    <property type="entry name" value="CARRIER"/>
    <property type="match status" value="1"/>
</dbReference>
<dbReference type="EMBL" id="BMQK01000002">
    <property type="protein sequence ID" value="GGQ45872.1"/>
    <property type="molecule type" value="Genomic_DNA"/>
</dbReference>
<dbReference type="InterPro" id="IPR036736">
    <property type="entry name" value="ACP-like_sf"/>
</dbReference>
<name>A0A918B8U2_9ACTN</name>
<feature type="transmembrane region" description="Helical" evidence="2">
    <location>
        <begin position="654"/>
        <end position="676"/>
    </location>
</feature>
<accession>A0A918B8U2</accession>
<dbReference type="PANTHER" id="PTHR43300">
    <property type="entry name" value="ACETYLTRANSFERASE"/>
    <property type="match status" value="1"/>
</dbReference>
<dbReference type="InterPro" id="IPR050179">
    <property type="entry name" value="Trans_hexapeptide_repeat"/>
</dbReference>
<dbReference type="SUPFAM" id="SSF47336">
    <property type="entry name" value="ACP-like"/>
    <property type="match status" value="1"/>
</dbReference>
<dbReference type="NCBIfam" id="TIGR02353">
    <property type="entry name" value="NRPS_term_dom"/>
    <property type="match status" value="1"/>
</dbReference>
<dbReference type="AlphaFoldDB" id="A0A918B8U2"/>
<proteinExistence type="predicted"/>
<dbReference type="InterPro" id="IPR001451">
    <property type="entry name" value="Hexapep"/>
</dbReference>
<feature type="transmembrane region" description="Helical" evidence="2">
    <location>
        <begin position="430"/>
        <end position="456"/>
    </location>
</feature>
<comment type="caution">
    <text evidence="4">The sequence shown here is derived from an EMBL/GenBank/DDBJ whole genome shotgun (WGS) entry which is preliminary data.</text>
</comment>
<organism evidence="4 5">
    <name type="scientific">Streptomyces ruber</name>
    <dbReference type="NCBI Taxonomy" id="83378"/>
    <lineage>
        <taxon>Bacteria</taxon>
        <taxon>Bacillati</taxon>
        <taxon>Actinomycetota</taxon>
        <taxon>Actinomycetes</taxon>
        <taxon>Kitasatosporales</taxon>
        <taxon>Streptomycetaceae</taxon>
        <taxon>Streptomyces</taxon>
    </lineage>
</organism>
<evidence type="ECO:0000259" key="3">
    <source>
        <dbReference type="PROSITE" id="PS50075"/>
    </source>
</evidence>
<feature type="transmembrane region" description="Helical" evidence="2">
    <location>
        <begin position="156"/>
        <end position="176"/>
    </location>
</feature>
<feature type="compositionally biased region" description="Low complexity" evidence="1">
    <location>
        <begin position="8"/>
        <end position="53"/>
    </location>
</feature>
<feature type="region of interest" description="Disordered" evidence="1">
    <location>
        <begin position="333"/>
        <end position="361"/>
    </location>
</feature>
<dbReference type="PANTHER" id="PTHR43300:SF11">
    <property type="entry name" value="ACETYLTRANSFERASE RV3034C-RELATED"/>
    <property type="match status" value="1"/>
</dbReference>
<dbReference type="Pfam" id="PF14602">
    <property type="entry name" value="Hexapep_2"/>
    <property type="match status" value="1"/>
</dbReference>
<keyword evidence="2" id="KW-0472">Membrane</keyword>
<keyword evidence="2" id="KW-1133">Transmembrane helix</keyword>
<evidence type="ECO:0000313" key="5">
    <source>
        <dbReference type="Proteomes" id="UP000620156"/>
    </source>
</evidence>
<dbReference type="Gene3D" id="1.10.1200.10">
    <property type="entry name" value="ACP-like"/>
    <property type="match status" value="1"/>
</dbReference>
<dbReference type="Pfam" id="PF00550">
    <property type="entry name" value="PP-binding"/>
    <property type="match status" value="1"/>
</dbReference>
<feature type="transmembrane region" description="Helical" evidence="2">
    <location>
        <begin position="188"/>
        <end position="214"/>
    </location>
</feature>
<dbReference type="InterPro" id="IPR011004">
    <property type="entry name" value="Trimer_LpxA-like_sf"/>
</dbReference>
<reference evidence="4" key="1">
    <citation type="journal article" date="2014" name="Int. J. Syst. Evol. Microbiol.">
        <title>Complete genome sequence of Corynebacterium casei LMG S-19264T (=DSM 44701T), isolated from a smear-ripened cheese.</title>
        <authorList>
            <consortium name="US DOE Joint Genome Institute (JGI-PGF)"/>
            <person name="Walter F."/>
            <person name="Albersmeier A."/>
            <person name="Kalinowski J."/>
            <person name="Ruckert C."/>
        </authorList>
    </citation>
    <scope>NUCLEOTIDE SEQUENCE</scope>
    <source>
        <strain evidence="4">JCM 3131</strain>
    </source>
</reference>
<gene>
    <name evidence="4" type="ORF">GCM10010145_13210</name>
</gene>
<reference evidence="4" key="2">
    <citation type="submission" date="2020-09" db="EMBL/GenBank/DDBJ databases">
        <authorList>
            <person name="Sun Q."/>
            <person name="Ohkuma M."/>
        </authorList>
    </citation>
    <scope>NUCLEOTIDE SEQUENCE</scope>
    <source>
        <strain evidence="4">JCM 3131</strain>
    </source>
</reference>
<keyword evidence="5" id="KW-1185">Reference proteome</keyword>